<sequence length="107" mass="11711">MKSSFVWIITILLHLTVGFRLASAFVIYKPAQTGFGRAIPEVEAPSLEFLSDFGLARNNQGLRITRHQEAMKLAASSFAPGKKKRALPFFSSLLLKGGQWQAADGST</sequence>
<gene>
    <name evidence="2" type="ORF">BV898_14246</name>
</gene>
<evidence type="ECO:0000256" key="1">
    <source>
        <dbReference type="SAM" id="SignalP"/>
    </source>
</evidence>
<comment type="caution">
    <text evidence="2">The sequence shown here is derived from an EMBL/GenBank/DDBJ whole genome shotgun (WGS) entry which is preliminary data.</text>
</comment>
<feature type="chain" id="PRO_5010722553" evidence="1">
    <location>
        <begin position="25"/>
        <end position="107"/>
    </location>
</feature>
<protein>
    <submittedName>
        <fullName evidence="2">Uncharacterized protein</fullName>
    </submittedName>
</protein>
<dbReference type="Proteomes" id="UP000192578">
    <property type="component" value="Unassembled WGS sequence"/>
</dbReference>
<reference evidence="3" key="1">
    <citation type="submission" date="2017-01" db="EMBL/GenBank/DDBJ databases">
        <title>Comparative genomics of anhydrobiosis in the tardigrade Hypsibius dujardini.</title>
        <authorList>
            <person name="Yoshida Y."/>
            <person name="Koutsovoulos G."/>
            <person name="Laetsch D."/>
            <person name="Stevens L."/>
            <person name="Kumar S."/>
            <person name="Horikawa D."/>
            <person name="Ishino K."/>
            <person name="Komine S."/>
            <person name="Tomita M."/>
            <person name="Blaxter M."/>
            <person name="Arakawa K."/>
        </authorList>
    </citation>
    <scope>NUCLEOTIDE SEQUENCE [LARGE SCALE GENOMIC DNA]</scope>
    <source>
        <strain evidence="3">Z151</strain>
    </source>
</reference>
<name>A0A1W0W8F6_HYPEX</name>
<keyword evidence="3" id="KW-1185">Reference proteome</keyword>
<dbReference type="EMBL" id="MTYJ01000171">
    <property type="protein sequence ID" value="OQV11450.1"/>
    <property type="molecule type" value="Genomic_DNA"/>
</dbReference>
<dbReference type="AlphaFoldDB" id="A0A1W0W8F6"/>
<organism evidence="2 3">
    <name type="scientific">Hypsibius exemplaris</name>
    <name type="common">Freshwater tardigrade</name>
    <dbReference type="NCBI Taxonomy" id="2072580"/>
    <lineage>
        <taxon>Eukaryota</taxon>
        <taxon>Metazoa</taxon>
        <taxon>Ecdysozoa</taxon>
        <taxon>Tardigrada</taxon>
        <taxon>Eutardigrada</taxon>
        <taxon>Parachela</taxon>
        <taxon>Hypsibioidea</taxon>
        <taxon>Hypsibiidae</taxon>
        <taxon>Hypsibius</taxon>
    </lineage>
</organism>
<proteinExistence type="predicted"/>
<evidence type="ECO:0000313" key="2">
    <source>
        <dbReference type="EMBL" id="OQV11450.1"/>
    </source>
</evidence>
<accession>A0A1W0W8F6</accession>
<evidence type="ECO:0000313" key="3">
    <source>
        <dbReference type="Proteomes" id="UP000192578"/>
    </source>
</evidence>
<feature type="signal peptide" evidence="1">
    <location>
        <begin position="1"/>
        <end position="24"/>
    </location>
</feature>
<keyword evidence="1" id="KW-0732">Signal</keyword>